<accession>A0ABR2T1B7</accession>
<dbReference type="Proteomes" id="UP001396334">
    <property type="component" value="Unassembled WGS sequence"/>
</dbReference>
<gene>
    <name evidence="1" type="ORF">V6N11_032601</name>
</gene>
<evidence type="ECO:0000313" key="1">
    <source>
        <dbReference type="EMBL" id="KAK9031214.1"/>
    </source>
</evidence>
<name>A0ABR2T1B7_9ROSI</name>
<sequence length="151" mass="16040">MSLLLPPCCPSSCSKTKLGTRRTFLSLAAMFFVGGGAWDGEYSLGVFGVGLGASLEACFNGDGDKDDWLGARARAAGEKKRRGLDALFFLWRRCLLPEVERGTASIVSAYLGSGLEKASRLVNGDGDEGESEGYGSLREEATVAGEFIGDW</sequence>
<proteinExistence type="predicted"/>
<organism evidence="1 2">
    <name type="scientific">Hibiscus sabdariffa</name>
    <name type="common">roselle</name>
    <dbReference type="NCBI Taxonomy" id="183260"/>
    <lineage>
        <taxon>Eukaryota</taxon>
        <taxon>Viridiplantae</taxon>
        <taxon>Streptophyta</taxon>
        <taxon>Embryophyta</taxon>
        <taxon>Tracheophyta</taxon>
        <taxon>Spermatophyta</taxon>
        <taxon>Magnoliopsida</taxon>
        <taxon>eudicotyledons</taxon>
        <taxon>Gunneridae</taxon>
        <taxon>Pentapetalae</taxon>
        <taxon>rosids</taxon>
        <taxon>malvids</taxon>
        <taxon>Malvales</taxon>
        <taxon>Malvaceae</taxon>
        <taxon>Malvoideae</taxon>
        <taxon>Hibiscus</taxon>
    </lineage>
</organism>
<protein>
    <submittedName>
        <fullName evidence="1">Uncharacterized protein</fullName>
    </submittedName>
</protein>
<keyword evidence="2" id="KW-1185">Reference proteome</keyword>
<reference evidence="1 2" key="1">
    <citation type="journal article" date="2024" name="G3 (Bethesda)">
        <title>Genome assembly of Hibiscus sabdariffa L. provides insights into metabolisms of medicinal natural products.</title>
        <authorList>
            <person name="Kim T."/>
        </authorList>
    </citation>
    <scope>NUCLEOTIDE SEQUENCE [LARGE SCALE GENOMIC DNA]</scope>
    <source>
        <strain evidence="1">TK-2024</strain>
        <tissue evidence="1">Old leaves</tissue>
    </source>
</reference>
<evidence type="ECO:0000313" key="2">
    <source>
        <dbReference type="Proteomes" id="UP001396334"/>
    </source>
</evidence>
<comment type="caution">
    <text evidence="1">The sequence shown here is derived from an EMBL/GenBank/DDBJ whole genome shotgun (WGS) entry which is preliminary data.</text>
</comment>
<dbReference type="EMBL" id="JBBPBN010000010">
    <property type="protein sequence ID" value="KAK9031214.1"/>
    <property type="molecule type" value="Genomic_DNA"/>
</dbReference>